<evidence type="ECO:0000256" key="4">
    <source>
        <dbReference type="ARBA" id="ARBA00022475"/>
    </source>
</evidence>
<protein>
    <submittedName>
        <fullName evidence="11">Efflux RND transporter permease subunit</fullName>
    </submittedName>
</protein>
<dbReference type="Gene3D" id="3.30.70.1440">
    <property type="entry name" value="Multidrug efflux transporter AcrB pore domain"/>
    <property type="match status" value="1"/>
</dbReference>
<keyword evidence="4" id="KW-1003">Cell membrane</keyword>
<evidence type="ECO:0000313" key="11">
    <source>
        <dbReference type="EMBL" id="GAA4449843.1"/>
    </source>
</evidence>
<dbReference type="SUPFAM" id="SSF82866">
    <property type="entry name" value="Multidrug efflux transporter AcrB transmembrane domain"/>
    <property type="match status" value="2"/>
</dbReference>
<dbReference type="Gene3D" id="1.20.1640.10">
    <property type="entry name" value="Multidrug efflux transporter AcrB transmembrane domain"/>
    <property type="match status" value="2"/>
</dbReference>
<comment type="caution">
    <text evidence="11">The sequence shown here is derived from an EMBL/GenBank/DDBJ whole genome shotgun (WGS) entry which is preliminary data.</text>
</comment>
<evidence type="ECO:0000256" key="9">
    <source>
        <dbReference type="SAM" id="Phobius"/>
    </source>
</evidence>
<evidence type="ECO:0000313" key="12">
    <source>
        <dbReference type="Proteomes" id="UP001501175"/>
    </source>
</evidence>
<evidence type="ECO:0000256" key="5">
    <source>
        <dbReference type="ARBA" id="ARBA00022519"/>
    </source>
</evidence>
<feature type="transmembrane region" description="Helical" evidence="9">
    <location>
        <begin position="367"/>
        <end position="386"/>
    </location>
</feature>
<evidence type="ECO:0000259" key="10">
    <source>
        <dbReference type="PROSITE" id="PS50156"/>
    </source>
</evidence>
<keyword evidence="12" id="KW-1185">Reference proteome</keyword>
<keyword evidence="7 9" id="KW-1133">Transmembrane helix</keyword>
<keyword evidence="5" id="KW-0997">Cell inner membrane</keyword>
<dbReference type="InterPro" id="IPR000731">
    <property type="entry name" value="SSD"/>
</dbReference>
<dbReference type="Pfam" id="PF00873">
    <property type="entry name" value="ACR_tran"/>
    <property type="match status" value="1"/>
</dbReference>
<dbReference type="NCBIfam" id="TIGR00915">
    <property type="entry name" value="2A0602"/>
    <property type="match status" value="1"/>
</dbReference>
<dbReference type="Gene3D" id="3.30.70.1430">
    <property type="entry name" value="Multidrug efflux transporter AcrB pore domain"/>
    <property type="match status" value="2"/>
</dbReference>
<feature type="transmembrane region" description="Helical" evidence="9">
    <location>
        <begin position="465"/>
        <end position="485"/>
    </location>
</feature>
<evidence type="ECO:0000256" key="3">
    <source>
        <dbReference type="ARBA" id="ARBA00022448"/>
    </source>
</evidence>
<dbReference type="InterPro" id="IPR001036">
    <property type="entry name" value="Acrflvin-R"/>
</dbReference>
<feature type="transmembrane region" description="Helical" evidence="9">
    <location>
        <begin position="419"/>
        <end position="444"/>
    </location>
</feature>
<evidence type="ECO:0000256" key="7">
    <source>
        <dbReference type="ARBA" id="ARBA00022989"/>
    </source>
</evidence>
<comment type="subcellular location">
    <subcellularLocation>
        <location evidence="1">Cell inner membrane</location>
        <topology evidence="1">Multi-pass membrane protein</topology>
    </subcellularLocation>
</comment>
<feature type="transmembrane region" description="Helical" evidence="9">
    <location>
        <begin position="949"/>
        <end position="970"/>
    </location>
</feature>
<keyword evidence="3" id="KW-0813">Transport</keyword>
<keyword evidence="6 9" id="KW-0812">Transmembrane</keyword>
<evidence type="ECO:0000256" key="8">
    <source>
        <dbReference type="ARBA" id="ARBA00023136"/>
    </source>
</evidence>
<reference evidence="12" key="1">
    <citation type="journal article" date="2019" name="Int. J. Syst. Evol. Microbiol.">
        <title>The Global Catalogue of Microorganisms (GCM) 10K type strain sequencing project: providing services to taxonomists for standard genome sequencing and annotation.</title>
        <authorList>
            <consortium name="The Broad Institute Genomics Platform"/>
            <consortium name="The Broad Institute Genome Sequencing Center for Infectious Disease"/>
            <person name="Wu L."/>
            <person name="Ma J."/>
        </authorList>
    </citation>
    <scope>NUCLEOTIDE SEQUENCE [LARGE SCALE GENOMIC DNA]</scope>
    <source>
        <strain evidence="12">JCM 17927</strain>
    </source>
</reference>
<keyword evidence="8 9" id="KW-0472">Membrane</keyword>
<dbReference type="Proteomes" id="UP001501175">
    <property type="component" value="Unassembled WGS sequence"/>
</dbReference>
<proteinExistence type="inferred from homology"/>
<gene>
    <name evidence="11" type="ORF">GCM10023189_09580</name>
</gene>
<feature type="transmembrane region" description="Helical" evidence="9">
    <location>
        <begin position="497"/>
        <end position="524"/>
    </location>
</feature>
<comment type="similarity">
    <text evidence="2">Belongs to the resistance-nodulation-cell division (RND) (TC 2.A.6) family.</text>
</comment>
<name>A0ABP8MG37_9BACT</name>
<accession>A0ABP8MG37</accession>
<feature type="transmembrane region" description="Helical" evidence="9">
    <location>
        <begin position="998"/>
        <end position="1020"/>
    </location>
</feature>
<dbReference type="InterPro" id="IPR004764">
    <property type="entry name" value="MdtF-like"/>
</dbReference>
<feature type="transmembrane region" description="Helical" evidence="9">
    <location>
        <begin position="920"/>
        <end position="943"/>
    </location>
</feature>
<dbReference type="PRINTS" id="PR00702">
    <property type="entry name" value="ACRIFLAVINRP"/>
</dbReference>
<dbReference type="InterPro" id="IPR027463">
    <property type="entry name" value="AcrB_DN_DC_subdom"/>
</dbReference>
<organism evidence="11 12">
    <name type="scientific">Nibrella saemangeumensis</name>
    <dbReference type="NCBI Taxonomy" id="1084526"/>
    <lineage>
        <taxon>Bacteria</taxon>
        <taxon>Pseudomonadati</taxon>
        <taxon>Bacteroidota</taxon>
        <taxon>Cytophagia</taxon>
        <taxon>Cytophagales</taxon>
        <taxon>Spirosomataceae</taxon>
        <taxon>Nibrella</taxon>
    </lineage>
</organism>
<feature type="transmembrane region" description="Helical" evidence="9">
    <location>
        <begin position="566"/>
        <end position="585"/>
    </location>
</feature>
<dbReference type="Gene3D" id="3.30.2090.10">
    <property type="entry name" value="Multidrug efflux transporter AcrB TolC docking domain, DN and DC subdomains"/>
    <property type="match status" value="2"/>
</dbReference>
<feature type="transmembrane region" description="Helical" evidence="9">
    <location>
        <begin position="393"/>
        <end position="413"/>
    </location>
</feature>
<feature type="transmembrane region" description="Helical" evidence="9">
    <location>
        <begin position="35"/>
        <end position="57"/>
    </location>
</feature>
<feature type="domain" description="SSD" evidence="10">
    <location>
        <begin position="397"/>
        <end position="522"/>
    </location>
</feature>
<evidence type="ECO:0000256" key="1">
    <source>
        <dbReference type="ARBA" id="ARBA00004429"/>
    </source>
</evidence>
<evidence type="ECO:0000256" key="6">
    <source>
        <dbReference type="ARBA" id="ARBA00022692"/>
    </source>
</evidence>
<dbReference type="SUPFAM" id="SSF82714">
    <property type="entry name" value="Multidrug efflux transporter AcrB TolC docking domain, DN and DC subdomains"/>
    <property type="match status" value="2"/>
</dbReference>
<dbReference type="SUPFAM" id="SSF82693">
    <property type="entry name" value="Multidrug efflux transporter AcrB pore domain, PN1, PN2, PC1 and PC2 subdomains"/>
    <property type="match status" value="4"/>
</dbReference>
<dbReference type="PANTHER" id="PTHR32063:SF9">
    <property type="entry name" value="SIMILAR TO MULTIDRUG RESISTANCE PROTEIN MEXB"/>
    <property type="match status" value="1"/>
</dbReference>
<sequence length="1087" mass="118906">MEKQRSVGLLYQIQNPKSHNILNFYMFNTFIKRPLLSAVISVMITLLGIVSLTSLPVTQFPDIVPPSVVVTASYTGANAEVGAKAVALPLERAINGVPGMTYMTSVSGNDGTTLVQISFKVGTDPDLAAVNVQNRVTTVLDELPEEVIKAGVTTEKEVNSMLLYLNLVSDDPTVDEKFIYNFADINILKELRRIDGVGYAQIMGSREYSMRVWLKPDLMTGYQVSPDEVIAAIRKQNVEAAPGKVGESADRDPQELQYVLRYSGKFIEKTQYENLVIRTDEDGSILRLKDIADIEFGSQDYNVLSKTDGRPSAAIMLKQRPGSNAREVIANVKQRMAELKEATFPPGMNYNFAYDVSRFLDASINEVLRTLLEAFVLVFIVVFLFLQDWRSTLICALAVPVALVGTFALMGVIGFSVNLLTLFALVLAIGIVVDNAIVVVEAVHAKMHEQKLSARKATFAAMSEISGAIVAITLVMSAVFIPVAFLSGPVGIFYRQFSLTLAISIVISGINAVTLTPALCALLLKPVHGEQKGLLGRFFTRFNRAYDSLANKYMGWLRPFVNRRTVTLGVLLLFIIGTWGISTVLPTGFIPTEDQGMIYVNVTTPVGATVERTEKVMDQVQAVASKMEAVENVSTLAGLSLMTDGAGASYGMGMVNLKDWDERTASVDDVIAELQEKTKHITDASIQYFSPPTVPGFGNASGFELRIQDRTGSDDLQKTADVAKGFIAALNERPEVNNAFTSFDPSFPQYLLHVDQEKAAQKGVSIENTMNSLQTLMGSFYASNFIRFNQLYKVMVQAPPSYRAKPEDVLKLHVKNEKGEMVPLSNFIRLERVYGPEQLTRYNMFTSAMITGEPRPGYSSGDAIRAVQEVAKEKLPRGFSYEWTGMTREEIASGDQAMYIFIICLVFVYLLLVAQYESLFLPLSVLLSLPAGVFGSFLCLQLAGLQNNIYAQVALVMLIGLLGKNAILIVEFANQRQKEGLSIIKAAREGALSRLRPILMTSFAFIAGLIPLCMASGAGALGNRSIGTAAAGGMLIGTIFGLFLIPGLYVLFAKLAERLKSKNPQDDESEPVPVFTQTHVNGATVSK</sequence>
<dbReference type="Gene3D" id="3.30.70.1320">
    <property type="entry name" value="Multidrug efflux transporter AcrB pore domain like"/>
    <property type="match status" value="1"/>
</dbReference>
<dbReference type="PROSITE" id="PS50156">
    <property type="entry name" value="SSD"/>
    <property type="match status" value="1"/>
</dbReference>
<feature type="transmembrane region" description="Helical" evidence="9">
    <location>
        <begin position="1026"/>
        <end position="1052"/>
    </location>
</feature>
<dbReference type="EMBL" id="BAABHD010000010">
    <property type="protein sequence ID" value="GAA4449843.1"/>
    <property type="molecule type" value="Genomic_DNA"/>
</dbReference>
<dbReference type="PANTHER" id="PTHR32063">
    <property type="match status" value="1"/>
</dbReference>
<evidence type="ECO:0000256" key="2">
    <source>
        <dbReference type="ARBA" id="ARBA00010942"/>
    </source>
</evidence>
<feature type="transmembrane region" description="Helical" evidence="9">
    <location>
        <begin position="896"/>
        <end position="913"/>
    </location>
</feature>